<accession>A0ABR1DZS2</accession>
<reference evidence="1 2" key="1">
    <citation type="submission" date="2023-08" db="EMBL/GenBank/DDBJ databases">
        <title>A Necator americanus chromosomal reference genome.</title>
        <authorList>
            <person name="Ilik V."/>
            <person name="Petrzelkova K.J."/>
            <person name="Pardy F."/>
            <person name="Fuh T."/>
            <person name="Niatou-Singa F.S."/>
            <person name="Gouil Q."/>
            <person name="Baker L."/>
            <person name="Ritchie M.E."/>
            <person name="Jex A.R."/>
            <person name="Gazzola D."/>
            <person name="Li H."/>
            <person name="Toshio Fujiwara R."/>
            <person name="Zhan B."/>
            <person name="Aroian R.V."/>
            <person name="Pafco B."/>
            <person name="Schwarz E.M."/>
        </authorList>
    </citation>
    <scope>NUCLEOTIDE SEQUENCE [LARGE SCALE GENOMIC DNA]</scope>
    <source>
        <strain evidence="1 2">Aroian</strain>
        <tissue evidence="1">Whole animal</tissue>
    </source>
</reference>
<sequence>MMNDLTSELVRRKRAAWEAFKSIKDVVKRTKNIRFRAHLFTTTPFLLLPYASEMWEFCKQEENAISVIEREIKRVLLLMLGVTRFTQVKEVHPYVTDQR</sequence>
<name>A0ABR1DZS2_NECAM</name>
<dbReference type="Proteomes" id="UP001303046">
    <property type="component" value="Unassembled WGS sequence"/>
</dbReference>
<protein>
    <submittedName>
        <fullName evidence="1">Uncharacterized protein</fullName>
    </submittedName>
</protein>
<gene>
    <name evidence="1" type="primary">Necator_chrV.g19155</name>
    <name evidence="1" type="ORF">RB195_014363</name>
</gene>
<evidence type="ECO:0000313" key="1">
    <source>
        <dbReference type="EMBL" id="KAK6755927.1"/>
    </source>
</evidence>
<proteinExistence type="predicted"/>
<dbReference type="EMBL" id="JAVFWL010000005">
    <property type="protein sequence ID" value="KAK6755927.1"/>
    <property type="molecule type" value="Genomic_DNA"/>
</dbReference>
<keyword evidence="2" id="KW-1185">Reference proteome</keyword>
<organism evidence="1 2">
    <name type="scientific">Necator americanus</name>
    <name type="common">Human hookworm</name>
    <dbReference type="NCBI Taxonomy" id="51031"/>
    <lineage>
        <taxon>Eukaryota</taxon>
        <taxon>Metazoa</taxon>
        <taxon>Ecdysozoa</taxon>
        <taxon>Nematoda</taxon>
        <taxon>Chromadorea</taxon>
        <taxon>Rhabditida</taxon>
        <taxon>Rhabditina</taxon>
        <taxon>Rhabditomorpha</taxon>
        <taxon>Strongyloidea</taxon>
        <taxon>Ancylostomatidae</taxon>
        <taxon>Bunostominae</taxon>
        <taxon>Necator</taxon>
    </lineage>
</organism>
<comment type="caution">
    <text evidence="1">The sequence shown here is derived from an EMBL/GenBank/DDBJ whole genome shotgun (WGS) entry which is preliminary data.</text>
</comment>
<evidence type="ECO:0000313" key="2">
    <source>
        <dbReference type="Proteomes" id="UP001303046"/>
    </source>
</evidence>